<evidence type="ECO:0000313" key="2">
    <source>
        <dbReference type="Proteomes" id="UP001165561"/>
    </source>
</evidence>
<feature type="non-terminal residue" evidence="1">
    <location>
        <position position="67"/>
    </location>
</feature>
<reference evidence="1" key="1">
    <citation type="submission" date="2023-02" db="EMBL/GenBank/DDBJ databases">
        <title>Georgenia sp.10Sc9-8, isolated from a soil sample collected from the Taklamakan desert.</title>
        <authorList>
            <person name="Liu S."/>
        </authorList>
    </citation>
    <scope>NUCLEOTIDE SEQUENCE</scope>
    <source>
        <strain evidence="1">10Sc9-8</strain>
    </source>
</reference>
<gene>
    <name evidence="1" type="ORF">PU560_06295</name>
</gene>
<comment type="caution">
    <text evidence="1">The sequence shown here is derived from an EMBL/GenBank/DDBJ whole genome shotgun (WGS) entry which is preliminary data.</text>
</comment>
<protein>
    <submittedName>
        <fullName evidence="1">Uncharacterized protein</fullName>
    </submittedName>
</protein>
<dbReference type="Pfam" id="PF21853">
    <property type="entry name" value="DUF6912"/>
    <property type="match status" value="1"/>
</dbReference>
<proteinExistence type="predicted"/>
<accession>A0ABT5TYX0</accession>
<sequence>MRIYLPATSADLSSDAGLLPRWAHAVTPALRTALPDEDEESHEMSALLAAADASVGLLEADDSLPRR</sequence>
<name>A0ABT5TYX0_9MICO</name>
<dbReference type="Proteomes" id="UP001165561">
    <property type="component" value="Unassembled WGS sequence"/>
</dbReference>
<organism evidence="1 2">
    <name type="scientific">Georgenia halotolerans</name>
    <dbReference type="NCBI Taxonomy" id="3028317"/>
    <lineage>
        <taxon>Bacteria</taxon>
        <taxon>Bacillati</taxon>
        <taxon>Actinomycetota</taxon>
        <taxon>Actinomycetes</taxon>
        <taxon>Micrococcales</taxon>
        <taxon>Bogoriellaceae</taxon>
        <taxon>Georgenia</taxon>
    </lineage>
</organism>
<dbReference type="EMBL" id="JARACI010000771">
    <property type="protein sequence ID" value="MDD9206081.1"/>
    <property type="molecule type" value="Genomic_DNA"/>
</dbReference>
<dbReference type="InterPro" id="IPR054206">
    <property type="entry name" value="DUF6912"/>
</dbReference>
<evidence type="ECO:0000313" key="1">
    <source>
        <dbReference type="EMBL" id="MDD9206081.1"/>
    </source>
</evidence>
<keyword evidence="2" id="KW-1185">Reference proteome</keyword>